<evidence type="ECO:0000313" key="13">
    <source>
        <dbReference type="Proteomes" id="UP000828251"/>
    </source>
</evidence>
<evidence type="ECO:0000256" key="5">
    <source>
        <dbReference type="ARBA" id="ARBA00022630"/>
    </source>
</evidence>
<comment type="caution">
    <text evidence="12">The sequence shown here is derived from an EMBL/GenBank/DDBJ whole genome shotgun (WGS) entry which is preliminary data.</text>
</comment>
<keyword evidence="5 10" id="KW-0285">Flavoprotein</keyword>
<keyword evidence="8" id="KW-0472">Membrane</keyword>
<evidence type="ECO:0000256" key="8">
    <source>
        <dbReference type="ARBA" id="ARBA00023136"/>
    </source>
</evidence>
<evidence type="ECO:0000256" key="4">
    <source>
        <dbReference type="ARBA" id="ARBA00012312"/>
    </source>
</evidence>
<keyword evidence="13" id="KW-1185">Reference proteome</keyword>
<comment type="catalytic activity">
    <reaction evidence="9 10">
        <text>squalene + reduced [NADPH--hemoprotein reductase] + O2 = (S)-2,3-epoxysqualene + oxidized [NADPH--hemoprotein reductase] + H2O + H(+)</text>
        <dbReference type="Rhea" id="RHEA:25282"/>
        <dbReference type="Rhea" id="RHEA-COMP:11964"/>
        <dbReference type="Rhea" id="RHEA-COMP:11965"/>
        <dbReference type="ChEBI" id="CHEBI:15377"/>
        <dbReference type="ChEBI" id="CHEBI:15378"/>
        <dbReference type="ChEBI" id="CHEBI:15379"/>
        <dbReference type="ChEBI" id="CHEBI:15440"/>
        <dbReference type="ChEBI" id="CHEBI:15441"/>
        <dbReference type="ChEBI" id="CHEBI:57618"/>
        <dbReference type="ChEBI" id="CHEBI:58210"/>
        <dbReference type="EC" id="1.14.14.17"/>
    </reaction>
</comment>
<dbReference type="PANTHER" id="PTHR10835">
    <property type="entry name" value="SQUALENE MONOOXYGENASE"/>
    <property type="match status" value="1"/>
</dbReference>
<protein>
    <recommendedName>
        <fullName evidence="4 10">Squalene monooxygenase</fullName>
        <ecNumber evidence="4 10">1.14.14.17</ecNumber>
    </recommendedName>
</protein>
<reference evidence="12 13" key="1">
    <citation type="journal article" date="2021" name="Plant Biotechnol. J.">
        <title>Multi-omics assisted identification of the key and species-specific regulatory components of drought-tolerant mechanisms in Gossypium stocksii.</title>
        <authorList>
            <person name="Yu D."/>
            <person name="Ke L."/>
            <person name="Zhang D."/>
            <person name="Wu Y."/>
            <person name="Sun Y."/>
            <person name="Mei J."/>
            <person name="Sun J."/>
            <person name="Sun Y."/>
        </authorList>
    </citation>
    <scope>NUCLEOTIDE SEQUENCE [LARGE SCALE GENOMIC DNA]</scope>
    <source>
        <strain evidence="13">cv. E1</strain>
        <tissue evidence="12">Leaf</tissue>
    </source>
</reference>
<dbReference type="Gene3D" id="3.50.50.60">
    <property type="entry name" value="FAD/NAD(P)-binding domain"/>
    <property type="match status" value="1"/>
</dbReference>
<proteinExistence type="inferred from homology"/>
<sequence length="204" mass="22575">MGILIGGMLAGAGVVGSALAYTLGKEGRRVNVIERDLIQPDRIVGELLQPGGYLKLEGAFIMDVPYKGYVTKLLLFPSFVMQVDVSSYFVSLALENCELLYANHGHVILAYLSPILFYPISNTEIHCLVDVPGQKVHSLSYGEMAFYLKTVVAPQCINTLAGALYKVFSASFDLGRKEMRQWQYMVLDGCYFHFLLPNVAILPI</sequence>
<evidence type="ECO:0000256" key="6">
    <source>
        <dbReference type="ARBA" id="ARBA00022827"/>
    </source>
</evidence>
<comment type="similarity">
    <text evidence="3 10">Belongs to the squalene monooxygenase family.</text>
</comment>
<dbReference type="Proteomes" id="UP000828251">
    <property type="component" value="Unassembled WGS sequence"/>
</dbReference>
<dbReference type="EMBL" id="JAIQCV010000002">
    <property type="protein sequence ID" value="KAH1122822.1"/>
    <property type="molecule type" value="Genomic_DNA"/>
</dbReference>
<keyword evidence="7 10" id="KW-0560">Oxidoreductase</keyword>
<dbReference type="SUPFAM" id="SSF51905">
    <property type="entry name" value="FAD/NAD(P)-binding domain"/>
    <property type="match status" value="1"/>
</dbReference>
<dbReference type="InterPro" id="IPR013698">
    <property type="entry name" value="Squalene_epoxidase"/>
</dbReference>
<feature type="domain" description="Squalene epoxidase" evidence="11">
    <location>
        <begin position="82"/>
        <end position="155"/>
    </location>
</feature>
<dbReference type="Pfam" id="PF08491">
    <property type="entry name" value="SE"/>
    <property type="match status" value="1"/>
</dbReference>
<gene>
    <name evidence="12" type="ORF">J1N35_005982</name>
</gene>
<dbReference type="AlphaFoldDB" id="A0A9D4AHM6"/>
<comment type="pathway">
    <text evidence="2">Terpene metabolism; lanosterol biosynthesis; lanosterol from farnesyl diphosphate: step 2/3.</text>
</comment>
<dbReference type="GO" id="GO:0005783">
    <property type="term" value="C:endoplasmic reticulum"/>
    <property type="evidence" value="ECO:0007669"/>
    <property type="project" value="TreeGrafter"/>
</dbReference>
<organism evidence="12 13">
    <name type="scientific">Gossypium stocksii</name>
    <dbReference type="NCBI Taxonomy" id="47602"/>
    <lineage>
        <taxon>Eukaryota</taxon>
        <taxon>Viridiplantae</taxon>
        <taxon>Streptophyta</taxon>
        <taxon>Embryophyta</taxon>
        <taxon>Tracheophyta</taxon>
        <taxon>Spermatophyta</taxon>
        <taxon>Magnoliopsida</taxon>
        <taxon>eudicotyledons</taxon>
        <taxon>Gunneridae</taxon>
        <taxon>Pentapetalae</taxon>
        <taxon>rosids</taxon>
        <taxon>malvids</taxon>
        <taxon>Malvales</taxon>
        <taxon>Malvaceae</taxon>
        <taxon>Malvoideae</taxon>
        <taxon>Gossypium</taxon>
    </lineage>
</organism>
<comment type="subcellular location">
    <subcellularLocation>
        <location evidence="10">Membrane</location>
        <topology evidence="10">Multi-pass membrane protein</topology>
    </subcellularLocation>
</comment>
<evidence type="ECO:0000313" key="12">
    <source>
        <dbReference type="EMBL" id="KAH1122822.1"/>
    </source>
</evidence>
<dbReference type="InterPro" id="IPR036188">
    <property type="entry name" value="FAD/NAD-bd_sf"/>
</dbReference>
<dbReference type="EC" id="1.14.14.17" evidence="4 10"/>
<accession>A0A9D4AHM6</accession>
<name>A0A9D4AHM6_9ROSI</name>
<keyword evidence="6 10" id="KW-0274">FAD</keyword>
<comment type="cofactor">
    <cofactor evidence="1 10">
        <name>FAD</name>
        <dbReference type="ChEBI" id="CHEBI:57692"/>
    </cofactor>
</comment>
<evidence type="ECO:0000256" key="2">
    <source>
        <dbReference type="ARBA" id="ARBA00005018"/>
    </source>
</evidence>
<dbReference type="InterPro" id="IPR040125">
    <property type="entry name" value="Squalene_monox"/>
</dbReference>
<evidence type="ECO:0000259" key="11">
    <source>
        <dbReference type="Pfam" id="PF08491"/>
    </source>
</evidence>
<evidence type="ECO:0000256" key="10">
    <source>
        <dbReference type="RuleBase" id="RU367121"/>
    </source>
</evidence>
<dbReference type="GO" id="GO:0004506">
    <property type="term" value="F:squalene monooxygenase activity"/>
    <property type="evidence" value="ECO:0007669"/>
    <property type="project" value="UniProtKB-UniRule"/>
</dbReference>
<dbReference type="GO" id="GO:0050660">
    <property type="term" value="F:flavin adenine dinucleotide binding"/>
    <property type="evidence" value="ECO:0007669"/>
    <property type="project" value="UniProtKB-UniRule"/>
</dbReference>
<dbReference type="GO" id="GO:0016126">
    <property type="term" value="P:sterol biosynthetic process"/>
    <property type="evidence" value="ECO:0007669"/>
    <property type="project" value="UniProtKB-UniRule"/>
</dbReference>
<evidence type="ECO:0000256" key="9">
    <source>
        <dbReference type="ARBA" id="ARBA00048658"/>
    </source>
</evidence>
<evidence type="ECO:0000256" key="1">
    <source>
        <dbReference type="ARBA" id="ARBA00001974"/>
    </source>
</evidence>
<evidence type="ECO:0000256" key="7">
    <source>
        <dbReference type="ARBA" id="ARBA00023002"/>
    </source>
</evidence>
<evidence type="ECO:0000256" key="3">
    <source>
        <dbReference type="ARBA" id="ARBA00008802"/>
    </source>
</evidence>
<dbReference type="OrthoDB" id="1722877at2759"/>
<dbReference type="PANTHER" id="PTHR10835:SF0">
    <property type="entry name" value="SQUALENE MONOOXYGENASE"/>
    <property type="match status" value="1"/>
</dbReference>
<dbReference type="GO" id="GO:0016020">
    <property type="term" value="C:membrane"/>
    <property type="evidence" value="ECO:0007669"/>
    <property type="project" value="UniProtKB-SubCell"/>
</dbReference>
<comment type="function">
    <text evidence="10">Catalyzes the stereospecific oxidation of squalene to (S)-2,3-epoxysqualene, and is considered to be a rate-limiting enzyme in steroid biosynthesis.</text>
</comment>